<dbReference type="VEuPathDB" id="FungiDB:TRIVIDRAFT_205142"/>
<protein>
    <submittedName>
        <fullName evidence="1">Uncharacterized protein</fullName>
    </submittedName>
</protein>
<dbReference type="OrthoDB" id="4886617at2759"/>
<dbReference type="EMBL" id="ABDF02000087">
    <property type="protein sequence ID" value="EHK18231.1"/>
    <property type="molecule type" value="Genomic_DNA"/>
</dbReference>
<evidence type="ECO:0000313" key="2">
    <source>
        <dbReference type="Proteomes" id="UP000007115"/>
    </source>
</evidence>
<proteinExistence type="predicted"/>
<dbReference type="GeneID" id="25790324"/>
<dbReference type="InParanoid" id="G9N640"/>
<keyword evidence="2" id="KW-1185">Reference proteome</keyword>
<dbReference type="HOGENOM" id="CLU_1669619_0_0_1"/>
<name>G9N640_HYPVG</name>
<gene>
    <name evidence="1" type="ORF">TRIVIDRAFT_205142</name>
</gene>
<dbReference type="AlphaFoldDB" id="G9N640"/>
<comment type="caution">
    <text evidence="1">The sequence shown here is derived from an EMBL/GenBank/DDBJ whole genome shotgun (WGS) entry which is preliminary data.</text>
</comment>
<evidence type="ECO:0000313" key="1">
    <source>
        <dbReference type="EMBL" id="EHK18231.1"/>
    </source>
</evidence>
<dbReference type="Proteomes" id="UP000007115">
    <property type="component" value="Unassembled WGS sequence"/>
</dbReference>
<dbReference type="RefSeq" id="XP_013952426.1">
    <property type="nucleotide sequence ID" value="XM_014096951.1"/>
</dbReference>
<reference evidence="1 2" key="1">
    <citation type="journal article" date="2011" name="Genome Biol.">
        <title>Comparative genome sequence analysis underscores mycoparasitism as the ancestral life style of Trichoderma.</title>
        <authorList>
            <person name="Kubicek C.P."/>
            <person name="Herrera-Estrella A."/>
            <person name="Seidl-Seiboth V."/>
            <person name="Martinez D.A."/>
            <person name="Druzhinina I.S."/>
            <person name="Thon M."/>
            <person name="Zeilinger S."/>
            <person name="Casas-Flores S."/>
            <person name="Horwitz B.A."/>
            <person name="Mukherjee P.K."/>
            <person name="Mukherjee M."/>
            <person name="Kredics L."/>
            <person name="Alcaraz L.D."/>
            <person name="Aerts A."/>
            <person name="Antal Z."/>
            <person name="Atanasova L."/>
            <person name="Cervantes-Badillo M.G."/>
            <person name="Challacombe J."/>
            <person name="Chertkov O."/>
            <person name="McCluskey K."/>
            <person name="Coulpier F."/>
            <person name="Deshpande N."/>
            <person name="von Doehren H."/>
            <person name="Ebbole D.J."/>
            <person name="Esquivel-Naranjo E.U."/>
            <person name="Fekete E."/>
            <person name="Flipphi M."/>
            <person name="Glaser F."/>
            <person name="Gomez-Rodriguez E.Y."/>
            <person name="Gruber S."/>
            <person name="Han C."/>
            <person name="Henrissat B."/>
            <person name="Hermosa R."/>
            <person name="Hernandez-Onate M."/>
            <person name="Karaffa L."/>
            <person name="Kosti I."/>
            <person name="Le Crom S."/>
            <person name="Lindquist E."/>
            <person name="Lucas S."/>
            <person name="Luebeck M."/>
            <person name="Luebeck P.S."/>
            <person name="Margeot A."/>
            <person name="Metz B."/>
            <person name="Misra M."/>
            <person name="Nevalainen H."/>
            <person name="Omann M."/>
            <person name="Packer N."/>
            <person name="Perrone G."/>
            <person name="Uresti-Rivera E.E."/>
            <person name="Salamov A."/>
            <person name="Schmoll M."/>
            <person name="Seiboth B."/>
            <person name="Shapiro H."/>
            <person name="Sukno S."/>
            <person name="Tamayo-Ramos J.A."/>
            <person name="Tisch D."/>
            <person name="Wiest A."/>
            <person name="Wilkinson H.H."/>
            <person name="Zhang M."/>
            <person name="Coutinho P.M."/>
            <person name="Kenerley C.M."/>
            <person name="Monte E."/>
            <person name="Baker S.E."/>
            <person name="Grigoriev I.V."/>
        </authorList>
    </citation>
    <scope>NUCLEOTIDE SEQUENCE [LARGE SCALE GENOMIC DNA]</scope>
    <source>
        <strain evidence="2">Gv29-8 / FGSC 10586</strain>
    </source>
</reference>
<sequence>MLPFWASARVDSLLALASAPEYMKDYDMTNSTLVRFIEDQNDSPDINIWEMAGNGQDHFFVWSFRLPKENFQTSPDGRVALSGKFVAGGDEFNCTREFVSKRVDMLKARTEEQFYNGRAHIKVLEDSREMKAWHVTVHERFNFAVEMQVDFTHYPNPI</sequence>
<organism evidence="1 2">
    <name type="scientific">Hypocrea virens (strain Gv29-8 / FGSC 10586)</name>
    <name type="common">Gliocladium virens</name>
    <name type="synonym">Trichoderma virens</name>
    <dbReference type="NCBI Taxonomy" id="413071"/>
    <lineage>
        <taxon>Eukaryota</taxon>
        <taxon>Fungi</taxon>
        <taxon>Dikarya</taxon>
        <taxon>Ascomycota</taxon>
        <taxon>Pezizomycotina</taxon>
        <taxon>Sordariomycetes</taxon>
        <taxon>Hypocreomycetidae</taxon>
        <taxon>Hypocreales</taxon>
        <taxon>Hypocreaceae</taxon>
        <taxon>Trichoderma</taxon>
    </lineage>
</organism>
<dbReference type="OMA" id="DINIWEM"/>
<accession>G9N640</accession>